<reference evidence="1 2" key="1">
    <citation type="submission" date="2016-06" db="EMBL/GenBank/DDBJ databases">
        <title>Comparative genomics of the ectomycorrhizal sister species Rhizopogon vinicolor and Rhizopogon vesiculosus (Basidiomycota: Boletales) reveals a divergence of the mating type B locus.</title>
        <authorList>
            <consortium name="DOE Joint Genome Institute"/>
            <person name="Mujic A.B."/>
            <person name="Kuo A."/>
            <person name="Tritt A."/>
            <person name="Lipzen A."/>
            <person name="Chen C."/>
            <person name="Johnson J."/>
            <person name="Sharma A."/>
            <person name="Barry K."/>
            <person name="Grigoriev I.V."/>
            <person name="Spatafora J.W."/>
        </authorList>
    </citation>
    <scope>NUCLEOTIDE SEQUENCE [LARGE SCALE GENOMIC DNA]</scope>
    <source>
        <strain evidence="1 2">AM-OR11-026</strain>
    </source>
</reference>
<organism evidence="1 2">
    <name type="scientific">Rhizopogon vinicolor AM-OR11-026</name>
    <dbReference type="NCBI Taxonomy" id="1314800"/>
    <lineage>
        <taxon>Eukaryota</taxon>
        <taxon>Fungi</taxon>
        <taxon>Dikarya</taxon>
        <taxon>Basidiomycota</taxon>
        <taxon>Agaricomycotina</taxon>
        <taxon>Agaricomycetes</taxon>
        <taxon>Agaricomycetidae</taxon>
        <taxon>Boletales</taxon>
        <taxon>Suillineae</taxon>
        <taxon>Rhizopogonaceae</taxon>
        <taxon>Rhizopogon</taxon>
    </lineage>
</organism>
<dbReference type="AlphaFoldDB" id="A0A1B7MFJ7"/>
<dbReference type="InParanoid" id="A0A1B7MFJ7"/>
<evidence type="ECO:0000313" key="2">
    <source>
        <dbReference type="Proteomes" id="UP000092154"/>
    </source>
</evidence>
<accession>A0A1B7MFJ7</accession>
<dbReference type="EMBL" id="KV449431">
    <property type="protein sequence ID" value="OAX31375.1"/>
    <property type="molecule type" value="Genomic_DNA"/>
</dbReference>
<gene>
    <name evidence="1" type="ORF">K503DRAFT_806114</name>
</gene>
<proteinExistence type="predicted"/>
<keyword evidence="2" id="KW-1185">Reference proteome</keyword>
<sequence>MSKFIEALPLSHFLFMRYLSARADARSQRPLQNCNNRETIRYLLIQVKRSAQVLAL</sequence>
<name>A0A1B7MFJ7_9AGAM</name>
<dbReference type="Proteomes" id="UP000092154">
    <property type="component" value="Unassembled WGS sequence"/>
</dbReference>
<protein>
    <submittedName>
        <fullName evidence="1">Uncharacterized protein</fullName>
    </submittedName>
</protein>
<evidence type="ECO:0000313" key="1">
    <source>
        <dbReference type="EMBL" id="OAX31375.1"/>
    </source>
</evidence>